<gene>
    <name evidence="3" type="ORF">ENT37_11015</name>
</gene>
<protein>
    <submittedName>
        <fullName evidence="3">Uncharacterized protein</fullName>
    </submittedName>
</protein>
<dbReference type="EMBL" id="DSYK01000546">
    <property type="protein sequence ID" value="HGS22385.1"/>
    <property type="molecule type" value="Genomic_DNA"/>
</dbReference>
<comment type="caution">
    <text evidence="3">The sequence shown here is derived from an EMBL/GenBank/DDBJ whole genome shotgun (WGS) entry which is preliminary data.</text>
</comment>
<name>A0A7C4PMV2_9CHLR</name>
<dbReference type="SUPFAM" id="SSF75011">
    <property type="entry name" value="3-carboxy-cis,cis-mucoante lactonizing enzyme"/>
    <property type="match status" value="1"/>
</dbReference>
<feature type="region of interest" description="Disordered" evidence="1">
    <location>
        <begin position="1"/>
        <end position="23"/>
    </location>
</feature>
<dbReference type="AlphaFoldDB" id="A0A7C4PMV2"/>
<keyword evidence="2" id="KW-1133">Transmembrane helix</keyword>
<organism evidence="3">
    <name type="scientific">Anaerolinea thermolimosa</name>
    <dbReference type="NCBI Taxonomy" id="229919"/>
    <lineage>
        <taxon>Bacteria</taxon>
        <taxon>Bacillati</taxon>
        <taxon>Chloroflexota</taxon>
        <taxon>Anaerolineae</taxon>
        <taxon>Anaerolineales</taxon>
        <taxon>Anaerolineaceae</taxon>
        <taxon>Anaerolinea</taxon>
    </lineage>
</organism>
<evidence type="ECO:0000256" key="2">
    <source>
        <dbReference type="SAM" id="Phobius"/>
    </source>
</evidence>
<reference evidence="3" key="1">
    <citation type="journal article" date="2020" name="mSystems">
        <title>Genome- and Community-Level Interaction Insights into Carbon Utilization and Element Cycling Functions of Hydrothermarchaeota in Hydrothermal Sediment.</title>
        <authorList>
            <person name="Zhou Z."/>
            <person name="Liu Y."/>
            <person name="Xu W."/>
            <person name="Pan J."/>
            <person name="Luo Z.H."/>
            <person name="Li M."/>
        </authorList>
    </citation>
    <scope>NUCLEOTIDE SEQUENCE [LARGE SCALE GENOMIC DNA]</scope>
    <source>
        <strain evidence="3">SpSt-573</strain>
    </source>
</reference>
<proteinExistence type="predicted"/>
<evidence type="ECO:0000256" key="1">
    <source>
        <dbReference type="SAM" id="MobiDB-lite"/>
    </source>
</evidence>
<sequence>MASQPRTAKKRTGSAHQEKSTRERTLQAAIITGLFTVFAVVVSFLLDLFPSRPRAILILYPTSTLMSTLSSQPVLTFPTVSSPEIPTRPAYPSTFTSGMPSSTPAFSQNPIRILQKMEGPGSFAEGIAWDGKTLWISEPTTIFNLDEYGKVLSARPAPEVTPGGMTWDGNHLWLYTTNYSFMYELDTEGQTIQTLRSFKAPTMVLGGSITHDLAWDGEHFWYANQYNLYELSTTGEVIQNLAFPQNITGLDWDGSHLWLAFGDPGQAASFQIIDSSGEVLGTFDAPVKNITGMTWGQGTSLWVIAHEDPGFFTKIYELDATAALRAIPRPIDREWETRLISAERRETLPAFSASGQPNQPKTAGVGLVFYVVQVEMNNPHPGAVMDPASLELINDQHQSFSPIGIQDPLSGNYYWGNEPVEGILSVWKNDPPSIHFKYLVKETAPNSRMTMDGEILSIGKNAQWPQLVFIWAMPDQTKEVALQYRPIPAHNP</sequence>
<feature type="transmembrane region" description="Helical" evidence="2">
    <location>
        <begin position="26"/>
        <end position="46"/>
    </location>
</feature>
<accession>A0A7C4PMV2</accession>
<keyword evidence="2" id="KW-0472">Membrane</keyword>
<evidence type="ECO:0000313" key="3">
    <source>
        <dbReference type="EMBL" id="HGS22385.1"/>
    </source>
</evidence>
<keyword evidence="2" id="KW-0812">Transmembrane</keyword>